<feature type="region of interest" description="Disordered" evidence="1">
    <location>
        <begin position="110"/>
        <end position="139"/>
    </location>
</feature>
<comment type="caution">
    <text evidence="2">The sequence shown here is derived from an EMBL/GenBank/DDBJ whole genome shotgun (WGS) entry which is preliminary data.</text>
</comment>
<accession>A0A371GKN5</accession>
<evidence type="ECO:0000256" key="1">
    <source>
        <dbReference type="SAM" id="MobiDB-lite"/>
    </source>
</evidence>
<evidence type="ECO:0008006" key="4">
    <source>
        <dbReference type="Google" id="ProtNLM"/>
    </source>
</evidence>
<gene>
    <name evidence="2" type="ORF">CR513_26956</name>
</gene>
<sequence length="185" mass="20913">MENNDKTLKELAMADVFYQPCCIQYPQLEPAQSYELKSGLIHLLPKFHGIIGEDPHKHLKEFHVSVMFNIWGDMKRMFLEKFFSASRIATIRKEIYGIYKHSGETLHEFADDGPEHSGCSEWGSPDGQNPSGNKASNLKHGKQRAILEIEKLVDGAHIFSEAARCRPTSTSCTSMWDLRLGGAPY</sequence>
<dbReference type="Proteomes" id="UP000257109">
    <property type="component" value="Unassembled WGS sequence"/>
</dbReference>
<proteinExistence type="predicted"/>
<dbReference type="EMBL" id="QJKJ01005203">
    <property type="protein sequence ID" value="RDX91107.1"/>
    <property type="molecule type" value="Genomic_DNA"/>
</dbReference>
<organism evidence="2 3">
    <name type="scientific">Mucuna pruriens</name>
    <name type="common">Velvet bean</name>
    <name type="synonym">Dolichos pruriens</name>
    <dbReference type="NCBI Taxonomy" id="157652"/>
    <lineage>
        <taxon>Eukaryota</taxon>
        <taxon>Viridiplantae</taxon>
        <taxon>Streptophyta</taxon>
        <taxon>Embryophyta</taxon>
        <taxon>Tracheophyta</taxon>
        <taxon>Spermatophyta</taxon>
        <taxon>Magnoliopsida</taxon>
        <taxon>eudicotyledons</taxon>
        <taxon>Gunneridae</taxon>
        <taxon>Pentapetalae</taxon>
        <taxon>rosids</taxon>
        <taxon>fabids</taxon>
        <taxon>Fabales</taxon>
        <taxon>Fabaceae</taxon>
        <taxon>Papilionoideae</taxon>
        <taxon>50 kb inversion clade</taxon>
        <taxon>NPAAA clade</taxon>
        <taxon>indigoferoid/millettioid clade</taxon>
        <taxon>Phaseoleae</taxon>
        <taxon>Mucuna</taxon>
    </lineage>
</organism>
<evidence type="ECO:0000313" key="2">
    <source>
        <dbReference type="EMBL" id="RDX91107.1"/>
    </source>
</evidence>
<feature type="non-terminal residue" evidence="2">
    <location>
        <position position="1"/>
    </location>
</feature>
<feature type="compositionally biased region" description="Polar residues" evidence="1">
    <location>
        <begin position="126"/>
        <end position="136"/>
    </location>
</feature>
<keyword evidence="3" id="KW-1185">Reference proteome</keyword>
<evidence type="ECO:0000313" key="3">
    <source>
        <dbReference type="Proteomes" id="UP000257109"/>
    </source>
</evidence>
<protein>
    <recommendedName>
        <fullName evidence="4">Retrotransposon gag domain-containing protein</fullName>
    </recommendedName>
</protein>
<name>A0A371GKN5_MUCPR</name>
<dbReference type="OrthoDB" id="1689420at2759"/>
<reference evidence="2" key="1">
    <citation type="submission" date="2018-05" db="EMBL/GenBank/DDBJ databases">
        <title>Draft genome of Mucuna pruriens seed.</title>
        <authorList>
            <person name="Nnadi N.E."/>
            <person name="Vos R."/>
            <person name="Hasami M.H."/>
            <person name="Devisetty U.K."/>
            <person name="Aguiy J.C."/>
        </authorList>
    </citation>
    <scope>NUCLEOTIDE SEQUENCE [LARGE SCALE GENOMIC DNA]</scope>
    <source>
        <strain evidence="2">JCA_2017</strain>
    </source>
</reference>
<dbReference type="AlphaFoldDB" id="A0A371GKN5"/>